<dbReference type="Proteomes" id="UP000800039">
    <property type="component" value="Unassembled WGS sequence"/>
</dbReference>
<comment type="caution">
    <text evidence="2">The sequence shown here is derived from an EMBL/GenBank/DDBJ whole genome shotgun (WGS) entry which is preliminary data.</text>
</comment>
<accession>A0A9P4GHI8</accession>
<dbReference type="GeneID" id="63850573"/>
<organism evidence="2 3">
    <name type="scientific">Cucurbitaria berberidis CBS 394.84</name>
    <dbReference type="NCBI Taxonomy" id="1168544"/>
    <lineage>
        <taxon>Eukaryota</taxon>
        <taxon>Fungi</taxon>
        <taxon>Dikarya</taxon>
        <taxon>Ascomycota</taxon>
        <taxon>Pezizomycotina</taxon>
        <taxon>Dothideomycetes</taxon>
        <taxon>Pleosporomycetidae</taxon>
        <taxon>Pleosporales</taxon>
        <taxon>Pleosporineae</taxon>
        <taxon>Cucurbitariaceae</taxon>
        <taxon>Cucurbitaria</taxon>
    </lineage>
</organism>
<keyword evidence="1" id="KW-1133">Transmembrane helix</keyword>
<name>A0A9P4GHI8_9PLEO</name>
<protein>
    <submittedName>
        <fullName evidence="2">Uncharacterized protein</fullName>
    </submittedName>
</protein>
<proteinExistence type="predicted"/>
<evidence type="ECO:0000256" key="1">
    <source>
        <dbReference type="SAM" id="Phobius"/>
    </source>
</evidence>
<keyword evidence="3" id="KW-1185">Reference proteome</keyword>
<sequence>MKQLFVGNDGEQTGPLDVCIYAMAPIQILCWAIYVYIVTLLPKRWKTSTSKAVAICIETTC</sequence>
<dbReference type="RefSeq" id="XP_040787884.1">
    <property type="nucleotide sequence ID" value="XM_040933322.1"/>
</dbReference>
<keyword evidence="1" id="KW-0472">Membrane</keyword>
<keyword evidence="1" id="KW-0812">Transmembrane</keyword>
<dbReference type="EMBL" id="ML976616">
    <property type="protein sequence ID" value="KAF1845321.1"/>
    <property type="molecule type" value="Genomic_DNA"/>
</dbReference>
<evidence type="ECO:0000313" key="2">
    <source>
        <dbReference type="EMBL" id="KAF1845321.1"/>
    </source>
</evidence>
<feature type="transmembrane region" description="Helical" evidence="1">
    <location>
        <begin position="20"/>
        <end position="41"/>
    </location>
</feature>
<dbReference type="AlphaFoldDB" id="A0A9P4GHI8"/>
<evidence type="ECO:0000313" key="3">
    <source>
        <dbReference type="Proteomes" id="UP000800039"/>
    </source>
</evidence>
<reference evidence="2" key="1">
    <citation type="submission" date="2020-01" db="EMBL/GenBank/DDBJ databases">
        <authorList>
            <consortium name="DOE Joint Genome Institute"/>
            <person name="Haridas S."/>
            <person name="Albert R."/>
            <person name="Binder M."/>
            <person name="Bloem J."/>
            <person name="Labutti K."/>
            <person name="Salamov A."/>
            <person name="Andreopoulos B."/>
            <person name="Baker S.E."/>
            <person name="Barry K."/>
            <person name="Bills G."/>
            <person name="Bluhm B.H."/>
            <person name="Cannon C."/>
            <person name="Castanera R."/>
            <person name="Culley D.E."/>
            <person name="Daum C."/>
            <person name="Ezra D."/>
            <person name="Gonzalez J.B."/>
            <person name="Henrissat B."/>
            <person name="Kuo A."/>
            <person name="Liang C."/>
            <person name="Lipzen A."/>
            <person name="Lutzoni F."/>
            <person name="Magnuson J."/>
            <person name="Mondo S."/>
            <person name="Nolan M."/>
            <person name="Ohm R."/>
            <person name="Pangilinan J."/>
            <person name="Park H.-J."/>
            <person name="Ramirez L."/>
            <person name="Alfaro M."/>
            <person name="Sun H."/>
            <person name="Tritt A."/>
            <person name="Yoshinaga Y."/>
            <person name="Zwiers L.-H."/>
            <person name="Turgeon B.G."/>
            <person name="Goodwin S.B."/>
            <person name="Spatafora J.W."/>
            <person name="Crous P.W."/>
            <person name="Grigoriev I.V."/>
        </authorList>
    </citation>
    <scope>NUCLEOTIDE SEQUENCE</scope>
    <source>
        <strain evidence="2">CBS 394.84</strain>
    </source>
</reference>
<gene>
    <name evidence="2" type="ORF">K460DRAFT_366199</name>
</gene>